<dbReference type="PROSITE" id="PS00059">
    <property type="entry name" value="ADH_ZINC"/>
    <property type="match status" value="1"/>
</dbReference>
<evidence type="ECO:0000256" key="4">
    <source>
        <dbReference type="ARBA" id="ARBA00023027"/>
    </source>
</evidence>
<dbReference type="Pfam" id="PF08240">
    <property type="entry name" value="ADH_N"/>
    <property type="match status" value="1"/>
</dbReference>
<dbReference type="EMBL" id="JBHRUG010000027">
    <property type="protein sequence ID" value="MFC3284717.1"/>
    <property type="molecule type" value="Genomic_DNA"/>
</dbReference>
<dbReference type="Proteomes" id="UP001595579">
    <property type="component" value="Unassembled WGS sequence"/>
</dbReference>
<feature type="domain" description="Alcohol dehydrogenase-like N-terminal" evidence="5">
    <location>
        <begin position="27"/>
        <end position="116"/>
    </location>
</feature>
<keyword evidence="2" id="KW-0862">Zinc</keyword>
<gene>
    <name evidence="6" type="ORF">ACFOEV_14035</name>
</gene>
<keyword evidence="3" id="KW-0560">Oxidoreductase</keyword>
<keyword evidence="4" id="KW-0520">NAD</keyword>
<evidence type="ECO:0000256" key="2">
    <source>
        <dbReference type="ARBA" id="ARBA00022833"/>
    </source>
</evidence>
<name>A0ABV7LQB2_9GAMM</name>
<protein>
    <submittedName>
        <fullName evidence="6">Alcohol dehydrogenase catalytic domain-containing protein</fullName>
    </submittedName>
</protein>
<dbReference type="SUPFAM" id="SSF50129">
    <property type="entry name" value="GroES-like"/>
    <property type="match status" value="1"/>
</dbReference>
<dbReference type="PANTHER" id="PTHR43880:SF12">
    <property type="entry name" value="ALCOHOL DEHYDROGENASE CLASS-3"/>
    <property type="match status" value="1"/>
</dbReference>
<keyword evidence="7" id="KW-1185">Reference proteome</keyword>
<dbReference type="InterPro" id="IPR013154">
    <property type="entry name" value="ADH-like_N"/>
</dbReference>
<evidence type="ECO:0000256" key="1">
    <source>
        <dbReference type="ARBA" id="ARBA00022723"/>
    </source>
</evidence>
<dbReference type="InterPro" id="IPR002328">
    <property type="entry name" value="ADH_Zn_CS"/>
</dbReference>
<dbReference type="Gene3D" id="3.90.180.10">
    <property type="entry name" value="Medium-chain alcohol dehydrogenases, catalytic domain"/>
    <property type="match status" value="1"/>
</dbReference>
<dbReference type="PANTHER" id="PTHR43880">
    <property type="entry name" value="ALCOHOL DEHYDROGENASE"/>
    <property type="match status" value="1"/>
</dbReference>
<evidence type="ECO:0000313" key="7">
    <source>
        <dbReference type="Proteomes" id="UP001595579"/>
    </source>
</evidence>
<evidence type="ECO:0000313" key="6">
    <source>
        <dbReference type="EMBL" id="MFC3284717.1"/>
    </source>
</evidence>
<keyword evidence="1" id="KW-0479">Metal-binding</keyword>
<dbReference type="RefSeq" id="WP_386775141.1">
    <property type="nucleotide sequence ID" value="NZ_JBHRUG010000027.1"/>
</dbReference>
<evidence type="ECO:0000256" key="3">
    <source>
        <dbReference type="ARBA" id="ARBA00023002"/>
    </source>
</evidence>
<dbReference type="InterPro" id="IPR011032">
    <property type="entry name" value="GroES-like_sf"/>
</dbReference>
<feature type="non-terminal residue" evidence="6">
    <location>
        <position position="141"/>
    </location>
</feature>
<comment type="caution">
    <text evidence="6">The sequence shown here is derived from an EMBL/GenBank/DDBJ whole genome shotgun (WGS) entry which is preliminary data.</text>
</comment>
<accession>A0ABV7LQB2</accession>
<organism evidence="6 7">
    <name type="scientific">Litchfieldella rifensis</name>
    <dbReference type="NCBI Taxonomy" id="762643"/>
    <lineage>
        <taxon>Bacteria</taxon>
        <taxon>Pseudomonadati</taxon>
        <taxon>Pseudomonadota</taxon>
        <taxon>Gammaproteobacteria</taxon>
        <taxon>Oceanospirillales</taxon>
        <taxon>Halomonadaceae</taxon>
        <taxon>Litchfieldella</taxon>
    </lineage>
</organism>
<evidence type="ECO:0000259" key="5">
    <source>
        <dbReference type="Pfam" id="PF08240"/>
    </source>
</evidence>
<reference evidence="7" key="1">
    <citation type="journal article" date="2019" name="Int. J. Syst. Evol. Microbiol.">
        <title>The Global Catalogue of Microorganisms (GCM) 10K type strain sequencing project: providing services to taxonomists for standard genome sequencing and annotation.</title>
        <authorList>
            <consortium name="The Broad Institute Genomics Platform"/>
            <consortium name="The Broad Institute Genome Sequencing Center for Infectious Disease"/>
            <person name="Wu L."/>
            <person name="Ma J."/>
        </authorList>
    </citation>
    <scope>NUCLEOTIDE SEQUENCE [LARGE SCALE GENOMIC DNA]</scope>
    <source>
        <strain evidence="7">CECT 7698</strain>
    </source>
</reference>
<sequence length="141" mass="14695">MKSRAAIALEAGKPLELTEIDVEGPKAGEVLVQIKATSVCHTDAYTLSGADPEGLFPSVLGHEGAGIVQEVGEGVTSLKPGDHVIPLYTAECGQCKFCLSGKTNLCGAVRATQGQGLMPDGTSRFSVDGKMLHHYMGCSTF</sequence>
<proteinExistence type="predicted"/>